<evidence type="ECO:0000313" key="1">
    <source>
        <dbReference type="EMBL" id="AKB41385.1"/>
    </source>
</evidence>
<organism evidence="1 2">
    <name type="scientific">Methanosarcina mazei WWM610</name>
    <dbReference type="NCBI Taxonomy" id="1434117"/>
    <lineage>
        <taxon>Archaea</taxon>
        <taxon>Methanobacteriati</taxon>
        <taxon>Methanobacteriota</taxon>
        <taxon>Stenosarchaea group</taxon>
        <taxon>Methanomicrobia</taxon>
        <taxon>Methanosarcinales</taxon>
        <taxon>Methanosarcinaceae</taxon>
        <taxon>Methanosarcina</taxon>
    </lineage>
</organism>
<gene>
    <name evidence="1" type="ORF">MSMAW_2394</name>
</gene>
<name>A0A0E3Q039_METMZ</name>
<dbReference type="EMBL" id="CP009509">
    <property type="protein sequence ID" value="AKB41385.1"/>
    <property type="molecule type" value="Genomic_DNA"/>
</dbReference>
<dbReference type="AlphaFoldDB" id="A0A0E3Q039"/>
<sequence length="77" mass="9002">MHEQAVCDHEKCREFSETLSNLLVRLEDMKYYRTADRLMSILINCSPKEASHCEKASLVGEMMKEVTKELTKKHNSR</sequence>
<reference evidence="1 2" key="1">
    <citation type="submission" date="2014-07" db="EMBL/GenBank/DDBJ databases">
        <title>Methanogenic archaea and the global carbon cycle.</title>
        <authorList>
            <person name="Henriksen J.R."/>
            <person name="Luke J."/>
            <person name="Reinhart S."/>
            <person name="Benedict M.N."/>
            <person name="Youngblut N.D."/>
            <person name="Metcalf M.E."/>
            <person name="Whitaker R.J."/>
            <person name="Metcalf W.W."/>
        </authorList>
    </citation>
    <scope>NUCLEOTIDE SEQUENCE [LARGE SCALE GENOMIC DNA]</scope>
    <source>
        <strain evidence="1 2">WWM610</strain>
    </source>
</reference>
<evidence type="ECO:0000313" key="2">
    <source>
        <dbReference type="Proteomes" id="UP000033058"/>
    </source>
</evidence>
<dbReference type="HOGENOM" id="CLU_172995_0_0_2"/>
<accession>A0A0E3Q039</accession>
<protein>
    <submittedName>
        <fullName evidence="1">Uncharacterized protein</fullName>
    </submittedName>
</protein>
<dbReference type="GeneID" id="24852149"/>
<dbReference type="PATRIC" id="fig|1434117.4.peg.3055"/>
<dbReference type="Proteomes" id="UP000033058">
    <property type="component" value="Chromosome"/>
</dbReference>
<proteinExistence type="predicted"/>
<dbReference type="RefSeq" id="WP_011034185.1">
    <property type="nucleotide sequence ID" value="NZ_CP009509.1"/>
</dbReference>